<proteinExistence type="predicted"/>
<reference evidence="1 2" key="1">
    <citation type="submission" date="2024-09" db="EMBL/GenBank/DDBJ databases">
        <authorList>
            <person name="Sun Q."/>
            <person name="Mori K."/>
        </authorList>
    </citation>
    <scope>NUCLEOTIDE SEQUENCE [LARGE SCALE GENOMIC DNA]</scope>
    <source>
        <strain evidence="1 2">CECT 8726</strain>
    </source>
</reference>
<evidence type="ECO:0000313" key="2">
    <source>
        <dbReference type="Proteomes" id="UP001589683"/>
    </source>
</evidence>
<name>A0ABV5JDN9_9RHOB</name>
<keyword evidence="2" id="KW-1185">Reference proteome</keyword>
<gene>
    <name evidence="1" type="ORF">ACFFUT_05535</name>
</gene>
<evidence type="ECO:0000313" key="1">
    <source>
        <dbReference type="EMBL" id="MFB9231245.1"/>
    </source>
</evidence>
<dbReference type="RefSeq" id="WP_213888979.1">
    <property type="nucleotide sequence ID" value="NZ_JAGFNU010000005.1"/>
</dbReference>
<sequence>MATSDLEQWPTGIHRSDFPTYKPRAMASLDLWVDQEWAIKAYGIQQKQTAPDDPIIAPELVQAAKTHVLGLLHLTREEGSFYKTGFAVLHQGALANWLLFQWWTHEDVWCQFLSYSDTSEPLVFNFSTRPVRACVYETAIIWHEQKSWIEHVLNGNADRRAYLTDFMSSQTC</sequence>
<protein>
    <submittedName>
        <fullName evidence="1">Uncharacterized protein</fullName>
    </submittedName>
</protein>
<organism evidence="1 2">
    <name type="scientific">Pseudohalocynthiibacter aestuariivivens</name>
    <dbReference type="NCBI Taxonomy" id="1591409"/>
    <lineage>
        <taxon>Bacteria</taxon>
        <taxon>Pseudomonadati</taxon>
        <taxon>Pseudomonadota</taxon>
        <taxon>Alphaproteobacteria</taxon>
        <taxon>Rhodobacterales</taxon>
        <taxon>Paracoccaceae</taxon>
        <taxon>Pseudohalocynthiibacter</taxon>
    </lineage>
</organism>
<comment type="caution">
    <text evidence="1">The sequence shown here is derived from an EMBL/GenBank/DDBJ whole genome shotgun (WGS) entry which is preliminary data.</text>
</comment>
<dbReference type="Proteomes" id="UP001589683">
    <property type="component" value="Unassembled WGS sequence"/>
</dbReference>
<accession>A0ABV5JDN9</accession>
<dbReference type="EMBL" id="JBHMEA010000016">
    <property type="protein sequence ID" value="MFB9231245.1"/>
    <property type="molecule type" value="Genomic_DNA"/>
</dbReference>